<evidence type="ECO:0000256" key="7">
    <source>
        <dbReference type="SAM" id="SignalP"/>
    </source>
</evidence>
<dbReference type="PANTHER" id="PTHR47966">
    <property type="entry name" value="BETA-SITE APP-CLEAVING ENZYME, ISOFORM A-RELATED"/>
    <property type="match status" value="1"/>
</dbReference>
<keyword evidence="10" id="KW-1185">Reference proteome</keyword>
<dbReference type="Proteomes" id="UP001178507">
    <property type="component" value="Unassembled WGS sequence"/>
</dbReference>
<dbReference type="GO" id="GO:0006508">
    <property type="term" value="P:proteolysis"/>
    <property type="evidence" value="ECO:0007669"/>
    <property type="project" value="UniProtKB-KW"/>
</dbReference>
<evidence type="ECO:0000313" key="10">
    <source>
        <dbReference type="Proteomes" id="UP001178507"/>
    </source>
</evidence>
<dbReference type="GO" id="GO:0004190">
    <property type="term" value="F:aspartic-type endopeptidase activity"/>
    <property type="evidence" value="ECO:0007669"/>
    <property type="project" value="UniProtKB-KW"/>
</dbReference>
<feature type="signal peptide" evidence="7">
    <location>
        <begin position="1"/>
        <end position="26"/>
    </location>
</feature>
<evidence type="ECO:0000256" key="3">
    <source>
        <dbReference type="ARBA" id="ARBA00022750"/>
    </source>
</evidence>
<dbReference type="AlphaFoldDB" id="A0AA36MGD9"/>
<keyword evidence="4" id="KW-0378">Hydrolase</keyword>
<evidence type="ECO:0000313" key="9">
    <source>
        <dbReference type="EMBL" id="CAJ1370261.1"/>
    </source>
</evidence>
<dbReference type="SUPFAM" id="SSF50630">
    <property type="entry name" value="Acid proteases"/>
    <property type="match status" value="1"/>
</dbReference>
<feature type="chain" id="PRO_5041290977" description="Peptidase A1 domain-containing protein" evidence="7">
    <location>
        <begin position="27"/>
        <end position="431"/>
    </location>
</feature>
<comment type="similarity">
    <text evidence="1">Belongs to the peptidase A1 family.</text>
</comment>
<feature type="active site" evidence="5">
    <location>
        <position position="76"/>
    </location>
</feature>
<dbReference type="Pfam" id="PF00026">
    <property type="entry name" value="Asp"/>
    <property type="match status" value="1"/>
</dbReference>
<dbReference type="Gene3D" id="2.40.70.10">
    <property type="entry name" value="Acid Proteases"/>
    <property type="match status" value="2"/>
</dbReference>
<dbReference type="PANTHER" id="PTHR47966:SF51">
    <property type="entry name" value="BETA-SITE APP-CLEAVING ENZYME, ISOFORM A-RELATED"/>
    <property type="match status" value="1"/>
</dbReference>
<evidence type="ECO:0000256" key="4">
    <source>
        <dbReference type="ARBA" id="ARBA00022801"/>
    </source>
</evidence>
<keyword evidence="7" id="KW-0732">Signal</keyword>
<evidence type="ECO:0000256" key="6">
    <source>
        <dbReference type="PIRSR" id="PIRSR601461-2"/>
    </source>
</evidence>
<feature type="active site" evidence="5">
    <location>
        <position position="282"/>
    </location>
</feature>
<dbReference type="InterPro" id="IPR021109">
    <property type="entry name" value="Peptidase_aspartic_dom_sf"/>
</dbReference>
<name>A0AA36MGD9_9DINO</name>
<dbReference type="PROSITE" id="PS51767">
    <property type="entry name" value="PEPTIDASE_A1"/>
    <property type="match status" value="1"/>
</dbReference>
<organism evidence="9 10">
    <name type="scientific">Effrenium voratum</name>
    <dbReference type="NCBI Taxonomy" id="2562239"/>
    <lineage>
        <taxon>Eukaryota</taxon>
        <taxon>Sar</taxon>
        <taxon>Alveolata</taxon>
        <taxon>Dinophyceae</taxon>
        <taxon>Suessiales</taxon>
        <taxon>Symbiodiniaceae</taxon>
        <taxon>Effrenium</taxon>
    </lineage>
</organism>
<comment type="caution">
    <text evidence="9">The sequence shown here is derived from an EMBL/GenBank/DDBJ whole genome shotgun (WGS) entry which is preliminary data.</text>
</comment>
<sequence>MVCIQSVRHRQAFLCSIACLLGVVAGHSNDALVIIPLDKQYVPIHRNEQVVAYKTAYFGQVFVGFPQPQAFSVVFDTGSGHFFLPSSMCQSEACQVHRKYNESVSKSAKLIDHTGQEVGPDTERDEVSVSFGTGEILGSFVEEVICFRESQGEKAPGCATARLVTAHQMTEEPFKNFGFDGVMGLGLASLAVDPRFSVFEQMARMNGPRFTPQFGYFISEDDAVPSEICFGGHDVRHMNSALQWAPVHDPHKGFWQVKIIRVSVDGVELPHCSDGSCVAIADTGTSLLGAPRQIAQQLHRLLARKVPETKEANLNCQDVTGPELAFELEGGVRISLGGREYSRAAPMKIVTKQKEEHTVCRASLLPVDPTPALGSSAFILGEPMLRKYYSVYDWEKQRVGFALAKPGVPTGPPVHTVYGMPDAVASSTVHV</sequence>
<keyword evidence="2" id="KW-0645">Protease</keyword>
<keyword evidence="3" id="KW-0064">Aspartyl protease</keyword>
<dbReference type="InterPro" id="IPR034164">
    <property type="entry name" value="Pepsin-like_dom"/>
</dbReference>
<accession>A0AA36MGD9</accession>
<evidence type="ECO:0000256" key="2">
    <source>
        <dbReference type="ARBA" id="ARBA00022670"/>
    </source>
</evidence>
<reference evidence="9" key="1">
    <citation type="submission" date="2023-08" db="EMBL/GenBank/DDBJ databases">
        <authorList>
            <person name="Chen Y."/>
            <person name="Shah S."/>
            <person name="Dougan E. K."/>
            <person name="Thang M."/>
            <person name="Chan C."/>
        </authorList>
    </citation>
    <scope>NUCLEOTIDE SEQUENCE</scope>
</reference>
<proteinExistence type="inferred from homology"/>
<evidence type="ECO:0000259" key="8">
    <source>
        <dbReference type="PROSITE" id="PS51767"/>
    </source>
</evidence>
<gene>
    <name evidence="9" type="ORF">EVOR1521_LOCUS874</name>
</gene>
<protein>
    <recommendedName>
        <fullName evidence="8">Peptidase A1 domain-containing protein</fullName>
    </recommendedName>
</protein>
<dbReference type="CDD" id="cd05471">
    <property type="entry name" value="pepsin_like"/>
    <property type="match status" value="1"/>
</dbReference>
<keyword evidence="6" id="KW-1015">Disulfide bond</keyword>
<dbReference type="InterPro" id="IPR033121">
    <property type="entry name" value="PEPTIDASE_A1"/>
</dbReference>
<feature type="disulfide bond" evidence="6">
    <location>
        <begin position="89"/>
        <end position="94"/>
    </location>
</feature>
<dbReference type="InterPro" id="IPR001461">
    <property type="entry name" value="Aspartic_peptidase_A1"/>
</dbReference>
<feature type="domain" description="Peptidase A1" evidence="8">
    <location>
        <begin position="57"/>
        <end position="402"/>
    </location>
</feature>
<evidence type="ECO:0000256" key="5">
    <source>
        <dbReference type="PIRSR" id="PIRSR601461-1"/>
    </source>
</evidence>
<dbReference type="EMBL" id="CAUJNA010000005">
    <property type="protein sequence ID" value="CAJ1370261.1"/>
    <property type="molecule type" value="Genomic_DNA"/>
</dbReference>
<dbReference type="PRINTS" id="PR00792">
    <property type="entry name" value="PEPSIN"/>
</dbReference>
<evidence type="ECO:0000256" key="1">
    <source>
        <dbReference type="ARBA" id="ARBA00007447"/>
    </source>
</evidence>